<dbReference type="OrthoDB" id="8638122at2"/>
<dbReference type="InterPro" id="IPR008920">
    <property type="entry name" value="TF_FadR/GntR_C"/>
</dbReference>
<dbReference type="InterPro" id="IPR000524">
    <property type="entry name" value="Tscrpt_reg_HTH_GntR"/>
</dbReference>
<accession>A0A516GZQ6</accession>
<dbReference type="GO" id="GO:0003677">
    <property type="term" value="F:DNA binding"/>
    <property type="evidence" value="ECO:0007669"/>
    <property type="project" value="UniProtKB-KW"/>
</dbReference>
<dbReference type="PROSITE" id="PS50949">
    <property type="entry name" value="HTH_GNTR"/>
    <property type="match status" value="1"/>
</dbReference>
<dbReference type="Proteomes" id="UP000317496">
    <property type="component" value="Chromosome"/>
</dbReference>
<dbReference type="KEGG" id="fer:FNB15_06850"/>
<feature type="domain" description="HTH gntR-type" evidence="4">
    <location>
        <begin position="19"/>
        <end position="86"/>
    </location>
</feature>
<keyword evidence="3" id="KW-0804">Transcription</keyword>
<organism evidence="5 6">
    <name type="scientific">Ferrovibrio terrae</name>
    <dbReference type="NCBI Taxonomy" id="2594003"/>
    <lineage>
        <taxon>Bacteria</taxon>
        <taxon>Pseudomonadati</taxon>
        <taxon>Pseudomonadota</taxon>
        <taxon>Alphaproteobacteria</taxon>
        <taxon>Rhodospirillales</taxon>
        <taxon>Rhodospirillaceae</taxon>
        <taxon>Ferrovibrio</taxon>
    </lineage>
</organism>
<proteinExistence type="predicted"/>
<evidence type="ECO:0000256" key="2">
    <source>
        <dbReference type="ARBA" id="ARBA00023125"/>
    </source>
</evidence>
<dbReference type="SUPFAM" id="SSF48008">
    <property type="entry name" value="GntR ligand-binding domain-like"/>
    <property type="match status" value="1"/>
</dbReference>
<dbReference type="SMART" id="SM00345">
    <property type="entry name" value="HTH_GNTR"/>
    <property type="match status" value="1"/>
</dbReference>
<evidence type="ECO:0000313" key="5">
    <source>
        <dbReference type="EMBL" id="QDO97007.1"/>
    </source>
</evidence>
<dbReference type="Gene3D" id="1.20.120.530">
    <property type="entry name" value="GntR ligand-binding domain-like"/>
    <property type="match status" value="1"/>
</dbReference>
<dbReference type="GO" id="GO:0003700">
    <property type="term" value="F:DNA-binding transcription factor activity"/>
    <property type="evidence" value="ECO:0007669"/>
    <property type="project" value="InterPro"/>
</dbReference>
<protein>
    <submittedName>
        <fullName evidence="5">FCD domain-containing protein</fullName>
    </submittedName>
</protein>
<dbReference type="EMBL" id="CP041636">
    <property type="protein sequence ID" value="QDO97007.1"/>
    <property type="molecule type" value="Genomic_DNA"/>
</dbReference>
<dbReference type="AlphaFoldDB" id="A0A516GZQ6"/>
<dbReference type="SUPFAM" id="SSF46785">
    <property type="entry name" value="Winged helix' DNA-binding domain"/>
    <property type="match status" value="1"/>
</dbReference>
<dbReference type="RefSeq" id="WP_144067988.1">
    <property type="nucleotide sequence ID" value="NZ_CP041636.1"/>
</dbReference>
<evidence type="ECO:0000256" key="3">
    <source>
        <dbReference type="ARBA" id="ARBA00023163"/>
    </source>
</evidence>
<name>A0A516GZQ6_9PROT</name>
<gene>
    <name evidence="5" type="ORF">FNB15_06850</name>
</gene>
<dbReference type="InterPro" id="IPR036388">
    <property type="entry name" value="WH-like_DNA-bd_sf"/>
</dbReference>
<dbReference type="PANTHER" id="PTHR43537">
    <property type="entry name" value="TRANSCRIPTIONAL REGULATOR, GNTR FAMILY"/>
    <property type="match status" value="1"/>
</dbReference>
<dbReference type="Pfam" id="PF00392">
    <property type="entry name" value="GntR"/>
    <property type="match status" value="1"/>
</dbReference>
<dbReference type="InterPro" id="IPR036390">
    <property type="entry name" value="WH_DNA-bd_sf"/>
</dbReference>
<reference evidence="5 6" key="1">
    <citation type="submission" date="2019-07" db="EMBL/GenBank/DDBJ databases">
        <title>Genome sequencing for Ferrovibrio sp. K5.</title>
        <authorList>
            <person name="Park S.-J."/>
        </authorList>
    </citation>
    <scope>NUCLEOTIDE SEQUENCE [LARGE SCALE GENOMIC DNA]</scope>
    <source>
        <strain evidence="5 6">K5</strain>
    </source>
</reference>
<sequence length="243" mass="27315">MDQHTAATALGADRPEAETTLVEKAYGVLRKAIVRGELLPGDKLKIDVLQKQHAISSSPLREALNRLTAEGLVTSEGNRGFRVAPISLEDLADIVHLRIVLERQAVEASIAEGGDNWEASVVAAFYRLEREEKRIFEEQAALNEEWSQRHRDFHMAMMSGGRSKRLINMVANLFDQAERYRRLSAVYRKGPKNKSNEHKRLMDAVLSRDPVLAAERLREHVEKTAQNVVNAMKAKQAEAEPAE</sequence>
<keyword evidence="1" id="KW-0805">Transcription regulation</keyword>
<dbReference type="Gene3D" id="1.10.10.10">
    <property type="entry name" value="Winged helix-like DNA-binding domain superfamily/Winged helix DNA-binding domain"/>
    <property type="match status" value="1"/>
</dbReference>
<evidence type="ECO:0000259" key="4">
    <source>
        <dbReference type="PROSITE" id="PS50949"/>
    </source>
</evidence>
<evidence type="ECO:0000313" key="6">
    <source>
        <dbReference type="Proteomes" id="UP000317496"/>
    </source>
</evidence>
<dbReference type="PANTHER" id="PTHR43537:SF20">
    <property type="entry name" value="HTH-TYPE TRANSCRIPTIONAL REPRESSOR GLAR"/>
    <property type="match status" value="1"/>
</dbReference>
<dbReference type="SMART" id="SM00895">
    <property type="entry name" value="FCD"/>
    <property type="match status" value="1"/>
</dbReference>
<keyword evidence="2" id="KW-0238">DNA-binding</keyword>
<evidence type="ECO:0000256" key="1">
    <source>
        <dbReference type="ARBA" id="ARBA00023015"/>
    </source>
</evidence>
<dbReference type="Pfam" id="PF07729">
    <property type="entry name" value="FCD"/>
    <property type="match status" value="1"/>
</dbReference>
<dbReference type="CDD" id="cd07377">
    <property type="entry name" value="WHTH_GntR"/>
    <property type="match status" value="1"/>
</dbReference>
<keyword evidence="6" id="KW-1185">Reference proteome</keyword>
<dbReference type="InterPro" id="IPR011711">
    <property type="entry name" value="GntR_C"/>
</dbReference>